<accession>A0A314YW48</accession>
<dbReference type="Proteomes" id="UP000250321">
    <property type="component" value="Unassembled WGS sequence"/>
</dbReference>
<comment type="subcellular location">
    <subcellularLocation>
        <location evidence="2">Cytoplasm</location>
    </subcellularLocation>
    <subcellularLocation>
        <location evidence="1">Nucleus</location>
    </subcellularLocation>
</comment>
<name>A0A314YW48_PRUYE</name>
<dbReference type="PANTHER" id="PTHR15641">
    <property type="entry name" value="ELONGATOR COMPLEX PROTEIN 5"/>
    <property type="match status" value="1"/>
</dbReference>
<feature type="compositionally biased region" description="Basic and acidic residues" evidence="9">
    <location>
        <begin position="347"/>
        <end position="361"/>
    </location>
</feature>
<comment type="caution">
    <text evidence="10">The sequence shown here is derived from an EMBL/GenBank/DDBJ whole genome shotgun (WGS) entry which is preliminary data.</text>
</comment>
<dbReference type="CDD" id="cd19496">
    <property type="entry name" value="Elp5"/>
    <property type="match status" value="1"/>
</dbReference>
<evidence type="ECO:0000256" key="8">
    <source>
        <dbReference type="ARBA" id="ARBA00023242"/>
    </source>
</evidence>
<dbReference type="UniPathway" id="UPA00988"/>
<comment type="pathway">
    <text evidence="3">tRNA modification; 5-methoxycarbonylmethyl-2-thiouridine-tRNA biosynthesis.</text>
</comment>
<dbReference type="AlphaFoldDB" id="A0A314YW48"/>
<evidence type="ECO:0000313" key="11">
    <source>
        <dbReference type="Proteomes" id="UP000250321"/>
    </source>
</evidence>
<reference evidence="10 11" key="1">
    <citation type="submission" date="2018-02" db="EMBL/GenBank/DDBJ databases">
        <title>Draft genome of wild Prunus yedoensis var. nudiflora.</title>
        <authorList>
            <person name="Baek S."/>
            <person name="Kim J.-H."/>
            <person name="Choi K."/>
            <person name="Kim G.-B."/>
            <person name="Cho A."/>
            <person name="Jang H."/>
            <person name="Shin C.-H."/>
            <person name="Yu H.-J."/>
            <person name="Mun J.-H."/>
        </authorList>
    </citation>
    <scope>NUCLEOTIDE SEQUENCE [LARGE SCALE GENOMIC DNA]</scope>
    <source>
        <strain evidence="11">cv. Jeju island</strain>
        <tissue evidence="10">Leaf</tissue>
    </source>
</reference>
<dbReference type="STRING" id="2094558.A0A314YW48"/>
<dbReference type="InterPro" id="IPR019519">
    <property type="entry name" value="Elp5"/>
</dbReference>
<dbReference type="PANTHER" id="PTHR15641:SF1">
    <property type="entry name" value="ELONGATOR COMPLEX PROTEIN 5"/>
    <property type="match status" value="1"/>
</dbReference>
<feature type="compositionally biased region" description="Acidic residues" evidence="9">
    <location>
        <begin position="362"/>
        <end position="379"/>
    </location>
</feature>
<keyword evidence="6" id="KW-0963">Cytoplasm</keyword>
<protein>
    <recommendedName>
        <fullName evidence="5">Elongator complex protein 5</fullName>
    </recommendedName>
</protein>
<dbReference type="Pfam" id="PF10483">
    <property type="entry name" value="Elong_Iki1"/>
    <property type="match status" value="1"/>
</dbReference>
<keyword evidence="11" id="KW-1185">Reference proteome</keyword>
<keyword evidence="7" id="KW-0819">tRNA processing</keyword>
<evidence type="ECO:0000256" key="5">
    <source>
        <dbReference type="ARBA" id="ARBA00020264"/>
    </source>
</evidence>
<evidence type="ECO:0000313" key="10">
    <source>
        <dbReference type="EMBL" id="PQQ09011.1"/>
    </source>
</evidence>
<dbReference type="GO" id="GO:0000049">
    <property type="term" value="F:tRNA binding"/>
    <property type="evidence" value="ECO:0007669"/>
    <property type="project" value="TreeGrafter"/>
</dbReference>
<evidence type="ECO:0000256" key="1">
    <source>
        <dbReference type="ARBA" id="ARBA00004123"/>
    </source>
</evidence>
<evidence type="ECO:0000256" key="9">
    <source>
        <dbReference type="SAM" id="MobiDB-lite"/>
    </source>
</evidence>
<dbReference type="GO" id="GO:0005634">
    <property type="term" value="C:nucleus"/>
    <property type="evidence" value="ECO:0007669"/>
    <property type="project" value="UniProtKB-SubCell"/>
</dbReference>
<keyword evidence="8" id="KW-0539">Nucleus</keyword>
<evidence type="ECO:0000256" key="2">
    <source>
        <dbReference type="ARBA" id="ARBA00004496"/>
    </source>
</evidence>
<proteinExistence type="inferred from homology"/>
<dbReference type="EMBL" id="PJQY01000653">
    <property type="protein sequence ID" value="PQQ09011.1"/>
    <property type="molecule type" value="Genomic_DNA"/>
</dbReference>
<dbReference type="OrthoDB" id="166907at2759"/>
<dbReference type="GO" id="GO:0033588">
    <property type="term" value="C:elongator holoenzyme complex"/>
    <property type="evidence" value="ECO:0007669"/>
    <property type="project" value="InterPro"/>
</dbReference>
<sequence>MAEWVCRALRDGALEGEHAPALTIKDSIATPLGFDAFCHVLSQLSTNIAAEKSQSRALVLVAFSRSPSYYVDLLKRRGLDISSSQQWIRILDCYTDPLGWRERLMECGSAKNLSHEASNLASTCRNVKDADKLFSSVISLGKGLVGQGKVRFSVAIDSVNEMLRHASLSSVAGLLSNLRCCDHISSIFWFLHADLCEEKVTAVIEYMSSMVASIEPLIPFANRQRGNSENLSLVERNFTKGKFHVRCKRRNGRVRVMFEEIHIGQSGIDFTSPSFEDGLVNQVNQGLLPKVQFNLQLSEKERNDRAKVVLPFEHQGNGKPVEIYDGRKSLMDSKYEAAPVSTGNSKINDESSKGEIIYFRDSDDEMPDSDEDPDDDLDI</sequence>
<dbReference type="GO" id="GO:0002098">
    <property type="term" value="P:tRNA wobble uridine modification"/>
    <property type="evidence" value="ECO:0007669"/>
    <property type="project" value="InterPro"/>
</dbReference>
<dbReference type="GO" id="GO:0005829">
    <property type="term" value="C:cytosol"/>
    <property type="evidence" value="ECO:0007669"/>
    <property type="project" value="TreeGrafter"/>
</dbReference>
<evidence type="ECO:0000256" key="7">
    <source>
        <dbReference type="ARBA" id="ARBA00022694"/>
    </source>
</evidence>
<evidence type="ECO:0000256" key="4">
    <source>
        <dbReference type="ARBA" id="ARBA00009567"/>
    </source>
</evidence>
<comment type="similarity">
    <text evidence="4">Belongs to the ELP5 family.</text>
</comment>
<feature type="region of interest" description="Disordered" evidence="9">
    <location>
        <begin position="337"/>
        <end position="379"/>
    </location>
</feature>
<gene>
    <name evidence="10" type="ORF">Pyn_14796</name>
</gene>
<evidence type="ECO:0000256" key="3">
    <source>
        <dbReference type="ARBA" id="ARBA00005043"/>
    </source>
</evidence>
<organism evidence="10 11">
    <name type="scientific">Prunus yedoensis var. nudiflora</name>
    <dbReference type="NCBI Taxonomy" id="2094558"/>
    <lineage>
        <taxon>Eukaryota</taxon>
        <taxon>Viridiplantae</taxon>
        <taxon>Streptophyta</taxon>
        <taxon>Embryophyta</taxon>
        <taxon>Tracheophyta</taxon>
        <taxon>Spermatophyta</taxon>
        <taxon>Magnoliopsida</taxon>
        <taxon>eudicotyledons</taxon>
        <taxon>Gunneridae</taxon>
        <taxon>Pentapetalae</taxon>
        <taxon>rosids</taxon>
        <taxon>fabids</taxon>
        <taxon>Rosales</taxon>
        <taxon>Rosaceae</taxon>
        <taxon>Amygdaloideae</taxon>
        <taxon>Amygdaleae</taxon>
        <taxon>Prunus</taxon>
    </lineage>
</organism>
<evidence type="ECO:0000256" key="6">
    <source>
        <dbReference type="ARBA" id="ARBA00022490"/>
    </source>
</evidence>